<dbReference type="EMBL" id="JACHMY010000001">
    <property type="protein sequence ID" value="MBB5836859.1"/>
    <property type="molecule type" value="Genomic_DNA"/>
</dbReference>
<dbReference type="SUPFAM" id="SSF54427">
    <property type="entry name" value="NTF2-like"/>
    <property type="match status" value="1"/>
</dbReference>
<dbReference type="Proteomes" id="UP000549971">
    <property type="component" value="Unassembled WGS sequence"/>
</dbReference>
<proteinExistence type="predicted"/>
<reference evidence="1 2" key="1">
    <citation type="submission" date="2020-08" db="EMBL/GenBank/DDBJ databases">
        <title>Sequencing the genomes of 1000 actinobacteria strains.</title>
        <authorList>
            <person name="Klenk H.-P."/>
        </authorList>
    </citation>
    <scope>NUCLEOTIDE SEQUENCE [LARGE SCALE GENOMIC DNA]</scope>
    <source>
        <strain evidence="1 2">DSM 28967</strain>
    </source>
</reference>
<gene>
    <name evidence="1" type="ORF">HDA39_003593</name>
</gene>
<dbReference type="InterPro" id="IPR032710">
    <property type="entry name" value="NTF2-like_dom_sf"/>
</dbReference>
<evidence type="ECO:0000313" key="1">
    <source>
        <dbReference type="EMBL" id="MBB5836859.1"/>
    </source>
</evidence>
<protein>
    <recommendedName>
        <fullName evidence="3">Nuclear transport factor 2 family protein</fullName>
    </recommendedName>
</protein>
<accession>A0A7W9J7P2</accession>
<dbReference type="AlphaFoldDB" id="A0A7W9J7P2"/>
<dbReference type="Gene3D" id="3.10.450.50">
    <property type="match status" value="1"/>
</dbReference>
<name>A0A7W9J7P2_9ACTN</name>
<comment type="caution">
    <text evidence="1">The sequence shown here is derived from an EMBL/GenBank/DDBJ whole genome shotgun (WGS) entry which is preliminary data.</text>
</comment>
<evidence type="ECO:0008006" key="3">
    <source>
        <dbReference type="Google" id="ProtNLM"/>
    </source>
</evidence>
<evidence type="ECO:0000313" key="2">
    <source>
        <dbReference type="Proteomes" id="UP000549971"/>
    </source>
</evidence>
<sequence>MTIPTPPDPTVAETVKHLPHAITTYLRESQPGRKANFHDLLPAFAEDATVLDDGNTYTGHDEIRHWRETAASEYTYTQDLTHAEKLDDTHWVLTHHLEGNFPGGEVDLIYRFTLAGDVIASLEIAP</sequence>
<organism evidence="1 2">
    <name type="scientific">Kribbella italica</name>
    <dbReference type="NCBI Taxonomy" id="1540520"/>
    <lineage>
        <taxon>Bacteria</taxon>
        <taxon>Bacillati</taxon>
        <taxon>Actinomycetota</taxon>
        <taxon>Actinomycetes</taxon>
        <taxon>Propionibacteriales</taxon>
        <taxon>Kribbellaceae</taxon>
        <taxon>Kribbella</taxon>
    </lineage>
</organism>
<keyword evidence="2" id="KW-1185">Reference proteome</keyword>
<dbReference type="RefSeq" id="WP_184796405.1">
    <property type="nucleotide sequence ID" value="NZ_JACHMY010000001.1"/>
</dbReference>